<dbReference type="InterPro" id="IPR050683">
    <property type="entry name" value="Bact_Polysacc_Export_ATP-bd"/>
</dbReference>
<dbReference type="GO" id="GO:0005524">
    <property type="term" value="F:ATP binding"/>
    <property type="evidence" value="ECO:0007669"/>
    <property type="project" value="UniProtKB-KW"/>
</dbReference>
<evidence type="ECO:0000313" key="2">
    <source>
        <dbReference type="EMBL" id="ASP19276.1"/>
    </source>
</evidence>
<keyword evidence="3" id="KW-1185">Reference proteome</keyword>
<keyword evidence="2" id="KW-0547">Nucleotide-binding</keyword>
<feature type="domain" description="ABC transporter" evidence="1">
    <location>
        <begin position="4"/>
        <end position="222"/>
    </location>
</feature>
<dbReference type="InterPro" id="IPR027417">
    <property type="entry name" value="P-loop_NTPase"/>
</dbReference>
<gene>
    <name evidence="2" type="primary">kpsT</name>
    <name evidence="2" type="ORF">ANTHELSMS3_00556</name>
</gene>
<evidence type="ECO:0000259" key="1">
    <source>
        <dbReference type="PROSITE" id="PS50893"/>
    </source>
</evidence>
<proteinExistence type="predicted"/>
<dbReference type="PANTHER" id="PTHR46743">
    <property type="entry name" value="TEICHOIC ACIDS EXPORT ATP-BINDING PROTEIN TAGH"/>
    <property type="match status" value="1"/>
</dbReference>
<reference evidence="2 3" key="1">
    <citation type="submission" date="2017-07" db="EMBL/GenBank/DDBJ databases">
        <title>Genome Sequence of Antarctobacter heliothermus Strain SMS3 Isolated from a culture of the Diatom Skeletonema marinoi.</title>
        <authorList>
            <person name="Topel M."/>
            <person name="Pinder M.I.M."/>
            <person name="Johansson O.N."/>
            <person name="Kourtchenko O."/>
            <person name="Godhe A."/>
            <person name="Clarke A.K."/>
        </authorList>
    </citation>
    <scope>NUCLEOTIDE SEQUENCE [LARGE SCALE GENOMIC DNA]</scope>
    <source>
        <strain evidence="2 3">SMS3</strain>
    </source>
</reference>
<dbReference type="Gene3D" id="3.40.50.300">
    <property type="entry name" value="P-loop containing nucleotide triphosphate hydrolases"/>
    <property type="match status" value="1"/>
</dbReference>
<sequence>MIALDQVSILKPGFFRRDPIVTKATATFHRGERVGILASPGTGKSSLARLLSGIDQPDRGSVQREGRVSWPIGFAGFLHPALSVRDNLHIFERLVGMPTDATVEFCDAFCGIPGVAGKMMQDLTPTQRAIVAYACAVSVPGPAMWIADEVITVGEPFQRKRCDAVLTQRLSEGGLVFLSRNVRQLKQYCDRFYVLINKRLVPCDDLNVAQDALDLQKSNQSELI</sequence>
<dbReference type="GO" id="GO:0016887">
    <property type="term" value="F:ATP hydrolysis activity"/>
    <property type="evidence" value="ECO:0007669"/>
    <property type="project" value="InterPro"/>
</dbReference>
<dbReference type="Pfam" id="PF00005">
    <property type="entry name" value="ABC_tran"/>
    <property type="match status" value="1"/>
</dbReference>
<accession>A0A222DZA7</accession>
<dbReference type="RefSeq" id="WP_094033546.1">
    <property type="nucleotide sequence ID" value="NZ_CP022540.1"/>
</dbReference>
<organism evidence="2 3">
    <name type="scientific">Antarctobacter heliothermus</name>
    <dbReference type="NCBI Taxonomy" id="74033"/>
    <lineage>
        <taxon>Bacteria</taxon>
        <taxon>Pseudomonadati</taxon>
        <taxon>Pseudomonadota</taxon>
        <taxon>Alphaproteobacteria</taxon>
        <taxon>Rhodobacterales</taxon>
        <taxon>Roseobacteraceae</taxon>
        <taxon>Antarctobacter</taxon>
    </lineage>
</organism>
<dbReference type="OrthoDB" id="9778870at2"/>
<dbReference type="Proteomes" id="UP000203589">
    <property type="component" value="Chromosome"/>
</dbReference>
<dbReference type="PROSITE" id="PS50893">
    <property type="entry name" value="ABC_TRANSPORTER_2"/>
    <property type="match status" value="1"/>
</dbReference>
<name>A0A222DZA7_9RHOB</name>
<protein>
    <submittedName>
        <fullName evidence="2">Polysialic acid transport ATP-binding protein KpsT</fullName>
    </submittedName>
</protein>
<evidence type="ECO:0000313" key="3">
    <source>
        <dbReference type="Proteomes" id="UP000203589"/>
    </source>
</evidence>
<keyword evidence="2" id="KW-0067">ATP-binding</keyword>
<dbReference type="EMBL" id="CP022540">
    <property type="protein sequence ID" value="ASP19276.1"/>
    <property type="molecule type" value="Genomic_DNA"/>
</dbReference>
<dbReference type="PANTHER" id="PTHR46743:SF2">
    <property type="entry name" value="TEICHOIC ACIDS EXPORT ATP-BINDING PROTEIN TAGH"/>
    <property type="match status" value="1"/>
</dbReference>
<dbReference type="AlphaFoldDB" id="A0A222DZA7"/>
<dbReference type="SUPFAM" id="SSF52540">
    <property type="entry name" value="P-loop containing nucleoside triphosphate hydrolases"/>
    <property type="match status" value="1"/>
</dbReference>
<dbReference type="InterPro" id="IPR003439">
    <property type="entry name" value="ABC_transporter-like_ATP-bd"/>
</dbReference>
<dbReference type="KEGG" id="aht:ANTHELSMS3_00556"/>